<accession>A0A2M9A3C2</accession>
<dbReference type="Pfam" id="PF13391">
    <property type="entry name" value="HNH_2"/>
    <property type="match status" value="1"/>
</dbReference>
<gene>
    <name evidence="2" type="ORF">BGX16_0138</name>
</gene>
<organism evidence="2 3">
    <name type="scientific">Hallerella succinigenes</name>
    <dbReference type="NCBI Taxonomy" id="1896222"/>
    <lineage>
        <taxon>Bacteria</taxon>
        <taxon>Pseudomonadati</taxon>
        <taxon>Fibrobacterota</taxon>
        <taxon>Fibrobacteria</taxon>
        <taxon>Fibrobacterales</taxon>
        <taxon>Fibrobacteraceae</taxon>
        <taxon>Hallerella</taxon>
    </lineage>
</organism>
<evidence type="ECO:0000259" key="1">
    <source>
        <dbReference type="Pfam" id="PF13391"/>
    </source>
</evidence>
<dbReference type="InterPro" id="IPR003615">
    <property type="entry name" value="HNH_nuc"/>
</dbReference>
<dbReference type="Proteomes" id="UP000231134">
    <property type="component" value="Unassembled WGS sequence"/>
</dbReference>
<sequence length="250" mass="28588">MTFTERELIKKAGADSGWSIVESDGPDTVTLGSASHNERASVKCCAHEMDVTFTASFNEAELRINGAFYVNDQEFIVQEREYESLRRVLRRMQELFIALPPTPIDIYNTRWRQIVAGGLPATETEETVKQRVGQDVYREALMNYWKGACAVTNCTIPEILRASHAKPWKDCSSAEERLDVYNGFLLSANLDALFDKGLVSFDDAGNIMLSSQLNESNLKRVGIYPDMHLRWIDAHHLPYLQYHREHVWKK</sequence>
<feature type="domain" description="HNH nuclease" evidence="1">
    <location>
        <begin position="149"/>
        <end position="202"/>
    </location>
</feature>
<reference evidence="2 3" key="1">
    <citation type="submission" date="2017-11" db="EMBL/GenBank/DDBJ databases">
        <title>Animal gut microbial communities from fecal samples from Wisconsin, USA.</title>
        <authorList>
            <person name="Neumann A."/>
        </authorList>
    </citation>
    <scope>NUCLEOTIDE SEQUENCE [LARGE SCALE GENOMIC DNA]</scope>
    <source>
        <strain evidence="2 3">UWS3</strain>
    </source>
</reference>
<dbReference type="EMBL" id="PGEX01000001">
    <property type="protein sequence ID" value="PJJ40225.1"/>
    <property type="molecule type" value="Genomic_DNA"/>
</dbReference>
<dbReference type="GO" id="GO:0004519">
    <property type="term" value="F:endonuclease activity"/>
    <property type="evidence" value="ECO:0007669"/>
    <property type="project" value="UniProtKB-KW"/>
</dbReference>
<protein>
    <submittedName>
        <fullName evidence="2">HNH endonuclease</fullName>
    </submittedName>
</protein>
<keyword evidence="3" id="KW-1185">Reference proteome</keyword>
<keyword evidence="2" id="KW-0378">Hydrolase</keyword>
<keyword evidence="2" id="KW-0255">Endonuclease</keyword>
<keyword evidence="2" id="KW-0540">Nuclease</keyword>
<evidence type="ECO:0000313" key="3">
    <source>
        <dbReference type="Proteomes" id="UP000231134"/>
    </source>
</evidence>
<dbReference type="RefSeq" id="WP_100424337.1">
    <property type="nucleotide sequence ID" value="NZ_PGEX01000001.1"/>
</dbReference>
<evidence type="ECO:0000313" key="2">
    <source>
        <dbReference type="EMBL" id="PJJ40225.1"/>
    </source>
</evidence>
<proteinExistence type="predicted"/>
<dbReference type="OrthoDB" id="9811869at2"/>
<name>A0A2M9A3C2_9BACT</name>
<dbReference type="AlphaFoldDB" id="A0A2M9A3C2"/>
<comment type="caution">
    <text evidence="2">The sequence shown here is derived from an EMBL/GenBank/DDBJ whole genome shotgun (WGS) entry which is preliminary data.</text>
</comment>